<dbReference type="PIRSF" id="PIRSF000332">
    <property type="entry name" value="FMO"/>
    <property type="match status" value="1"/>
</dbReference>
<evidence type="ECO:0000256" key="3">
    <source>
        <dbReference type="ARBA" id="ARBA00022827"/>
    </source>
</evidence>
<dbReference type="InterPro" id="IPR000960">
    <property type="entry name" value="Flavin_mOase"/>
</dbReference>
<dbReference type="PRINTS" id="PR00370">
    <property type="entry name" value="FMOXYGENASE"/>
</dbReference>
<evidence type="ECO:0000256" key="1">
    <source>
        <dbReference type="ARBA" id="ARBA00009183"/>
    </source>
</evidence>
<evidence type="ECO:0000256" key="4">
    <source>
        <dbReference type="ARBA" id="ARBA00022857"/>
    </source>
</evidence>
<dbReference type="GO" id="GO:0050661">
    <property type="term" value="F:NADP binding"/>
    <property type="evidence" value="ECO:0007669"/>
    <property type="project" value="InterPro"/>
</dbReference>
<dbReference type="Pfam" id="PF00743">
    <property type="entry name" value="FMO-like"/>
    <property type="match status" value="2"/>
</dbReference>
<reference evidence="7" key="1">
    <citation type="submission" date="2020-03" db="EMBL/GenBank/DDBJ databases">
        <title>Draft Genome Sequence of Cylindrodendrum hubeiense.</title>
        <authorList>
            <person name="Buettner E."/>
            <person name="Kellner H."/>
        </authorList>
    </citation>
    <scope>NUCLEOTIDE SEQUENCE</scope>
    <source>
        <strain evidence="7">IHI 201604</strain>
    </source>
</reference>
<dbReference type="SUPFAM" id="SSF51905">
    <property type="entry name" value="FAD/NAD(P)-binding domain"/>
    <property type="match status" value="2"/>
</dbReference>
<keyword evidence="5" id="KW-0560">Oxidoreductase</keyword>
<dbReference type="EMBL" id="JAANBB010000191">
    <property type="protein sequence ID" value="KAF7547009.1"/>
    <property type="molecule type" value="Genomic_DNA"/>
</dbReference>
<sequence>MAPRYKRIAVIGAGPSGLAAVKALESERIFDYVRVFERQDRVGGLWAYDAEPDRFQTTSDEAEKTSEIPEHLRRNGPCFTSPAPEKLGQRGSAYDTLDTNAGARTMAFTHAPLPFGNSIQSIRKYGRNNSSRPRHVVLKYLEDLFEPYFHLLQLNTSVERVEKNPDGEWVLTLRQQSVKYGTEGATRDYWWQEAFDAVIVASGHFTVASVPEIDGLKETFAKLPEKFEHSKAWRSQQDYVGKRVLVVGGGVSAADLADDLHDIVEDSLYVSQRTEVEFLKKAFSLPNVVKKPPIKSFSHETNGTVHFVDGTFVSGLDKIIFATGYKLSYPYLPFKAVTPYNRLAGFYQHIFRIGDPSLVVIGQVRAAISFRIYEYQAVAVGRYFAGRTEELPDQDSQKAWEKTRLEYKGHTELFHEIKPDFVEYYGWLTDFSGAPAEGTDAYTLPIFEDDWVKSDIEILLAKDKYWDSLIKHYQGVESLQKDKGPH</sequence>
<keyword evidence="3" id="KW-0274">FAD</keyword>
<evidence type="ECO:0008006" key="9">
    <source>
        <dbReference type="Google" id="ProtNLM"/>
    </source>
</evidence>
<dbReference type="AlphaFoldDB" id="A0A9P5HC14"/>
<evidence type="ECO:0000256" key="6">
    <source>
        <dbReference type="SAM" id="MobiDB-lite"/>
    </source>
</evidence>
<keyword evidence="4" id="KW-0521">NADP</keyword>
<comment type="similarity">
    <text evidence="1">Belongs to the FMO family.</text>
</comment>
<dbReference type="InterPro" id="IPR036188">
    <property type="entry name" value="FAD/NAD-bd_sf"/>
</dbReference>
<comment type="caution">
    <text evidence="7">The sequence shown here is derived from an EMBL/GenBank/DDBJ whole genome shotgun (WGS) entry which is preliminary data.</text>
</comment>
<dbReference type="Proteomes" id="UP000722485">
    <property type="component" value="Unassembled WGS sequence"/>
</dbReference>
<organism evidence="7 8">
    <name type="scientific">Cylindrodendrum hubeiense</name>
    <dbReference type="NCBI Taxonomy" id="595255"/>
    <lineage>
        <taxon>Eukaryota</taxon>
        <taxon>Fungi</taxon>
        <taxon>Dikarya</taxon>
        <taxon>Ascomycota</taxon>
        <taxon>Pezizomycotina</taxon>
        <taxon>Sordariomycetes</taxon>
        <taxon>Hypocreomycetidae</taxon>
        <taxon>Hypocreales</taxon>
        <taxon>Nectriaceae</taxon>
        <taxon>Cylindrodendrum</taxon>
    </lineage>
</organism>
<evidence type="ECO:0000256" key="5">
    <source>
        <dbReference type="ARBA" id="ARBA00023002"/>
    </source>
</evidence>
<name>A0A9P5HC14_9HYPO</name>
<dbReference type="Pfam" id="PF13450">
    <property type="entry name" value="NAD_binding_8"/>
    <property type="match status" value="1"/>
</dbReference>
<evidence type="ECO:0000313" key="8">
    <source>
        <dbReference type="Proteomes" id="UP000722485"/>
    </source>
</evidence>
<accession>A0A9P5HC14</accession>
<dbReference type="OrthoDB" id="66881at2759"/>
<protein>
    <recommendedName>
        <fullName evidence="9">Flavin-containing monooxygenase</fullName>
    </recommendedName>
</protein>
<dbReference type="InterPro" id="IPR050346">
    <property type="entry name" value="FMO-like"/>
</dbReference>
<gene>
    <name evidence="7" type="ORF">G7Z17_g8027</name>
</gene>
<evidence type="ECO:0000256" key="2">
    <source>
        <dbReference type="ARBA" id="ARBA00022630"/>
    </source>
</evidence>
<keyword evidence="2" id="KW-0285">Flavoprotein</keyword>
<dbReference type="Gene3D" id="3.50.50.60">
    <property type="entry name" value="FAD/NAD(P)-binding domain"/>
    <property type="match status" value="2"/>
</dbReference>
<dbReference type="GO" id="GO:0004499">
    <property type="term" value="F:N,N-dimethylaniline monooxygenase activity"/>
    <property type="evidence" value="ECO:0007669"/>
    <property type="project" value="InterPro"/>
</dbReference>
<feature type="region of interest" description="Disordered" evidence="6">
    <location>
        <begin position="56"/>
        <end position="85"/>
    </location>
</feature>
<proteinExistence type="inferred from homology"/>
<dbReference type="InterPro" id="IPR020946">
    <property type="entry name" value="Flavin_mOase-like"/>
</dbReference>
<dbReference type="PANTHER" id="PTHR23023">
    <property type="entry name" value="DIMETHYLANILINE MONOOXYGENASE"/>
    <property type="match status" value="1"/>
</dbReference>
<feature type="compositionally biased region" description="Basic and acidic residues" evidence="6">
    <location>
        <begin position="61"/>
        <end position="73"/>
    </location>
</feature>
<keyword evidence="8" id="KW-1185">Reference proteome</keyword>
<dbReference type="GO" id="GO:0050660">
    <property type="term" value="F:flavin adenine dinucleotide binding"/>
    <property type="evidence" value="ECO:0007669"/>
    <property type="project" value="InterPro"/>
</dbReference>
<evidence type="ECO:0000313" key="7">
    <source>
        <dbReference type="EMBL" id="KAF7547009.1"/>
    </source>
</evidence>